<dbReference type="STRING" id="262316.MAP_0494"/>
<dbReference type="EMBL" id="AE016958">
    <property type="protein sequence ID" value="AAS02811.1"/>
    <property type="molecule type" value="Genomic_DNA"/>
</dbReference>
<dbReference type="Proteomes" id="UP000000580">
    <property type="component" value="Chromosome"/>
</dbReference>
<dbReference type="InterPro" id="IPR036291">
    <property type="entry name" value="NAD(P)-bd_dom_sf"/>
</dbReference>
<sequence length="317" mass="32615">MMRPLSRHWCRVMGPLSHHSKEQLVRVLVTGASGGIGSAVVKELLAAGHHVIGLARSEASAATVSGLGAEPLRGDIADLDVLQKAAVDTDGVAYLAFSHDFSDVGDAIADEARAIDALGAALADTGKPLVLASGTPARPGSVSTEDDPFIADGPLAGRGRTGQAVVALAGRGVRSAVVRLPRAVHDAGGRYGLVGILIQLARQRGVSSFAGDGTQRWPAVHRDDAAALFRLALEQAPAGSVLHAVGDEGVPLRAIAEVIGRRLGVPVESAPADTFGPLGQVFAVDQPSSSALTQRRFGWQPVGPGLLDDLETGVYPE</sequence>
<dbReference type="InterPro" id="IPR001509">
    <property type="entry name" value="Epimerase_deHydtase"/>
</dbReference>
<dbReference type="Gene3D" id="3.40.50.720">
    <property type="entry name" value="NAD(P)-binding Rossmann-like Domain"/>
    <property type="match status" value="1"/>
</dbReference>
<protein>
    <recommendedName>
        <fullName evidence="1">NAD-dependent epimerase/dehydratase domain-containing protein</fullName>
    </recommendedName>
</protein>
<dbReference type="GO" id="GO:0004029">
    <property type="term" value="F:aldehyde dehydrogenase (NAD+) activity"/>
    <property type="evidence" value="ECO:0007669"/>
    <property type="project" value="TreeGrafter"/>
</dbReference>
<organism evidence="2 3">
    <name type="scientific">Mycolicibacterium paratuberculosis (strain ATCC BAA-968 / K-10)</name>
    <name type="common">Mycobacterium paratuberculosis</name>
    <dbReference type="NCBI Taxonomy" id="262316"/>
    <lineage>
        <taxon>Bacteria</taxon>
        <taxon>Bacillati</taxon>
        <taxon>Actinomycetota</taxon>
        <taxon>Actinomycetes</taxon>
        <taxon>Mycobacteriales</taxon>
        <taxon>Mycobacteriaceae</taxon>
        <taxon>Mycobacterium</taxon>
        <taxon>Mycobacterium avium complex (MAC)</taxon>
    </lineage>
</organism>
<proteinExistence type="predicted"/>
<dbReference type="KEGG" id="mpa:MAP_0494"/>
<dbReference type="PANTHER" id="PTHR48079">
    <property type="entry name" value="PROTEIN YEEZ"/>
    <property type="match status" value="1"/>
</dbReference>
<dbReference type="PANTHER" id="PTHR48079:SF6">
    <property type="entry name" value="NAD(P)-BINDING DOMAIN-CONTAINING PROTEIN-RELATED"/>
    <property type="match status" value="1"/>
</dbReference>
<accession>Q743U7</accession>
<gene>
    <name evidence="2" type="ordered locus">MAP_0494</name>
</gene>
<evidence type="ECO:0000313" key="3">
    <source>
        <dbReference type="Proteomes" id="UP000000580"/>
    </source>
</evidence>
<evidence type="ECO:0000313" key="2">
    <source>
        <dbReference type="EMBL" id="AAS02811.1"/>
    </source>
</evidence>
<dbReference type="eggNOG" id="COG0451">
    <property type="taxonomic scope" value="Bacteria"/>
</dbReference>
<dbReference type="InterPro" id="IPR051783">
    <property type="entry name" value="NAD(P)-dependent_oxidoreduct"/>
</dbReference>
<dbReference type="Pfam" id="PF01370">
    <property type="entry name" value="Epimerase"/>
    <property type="match status" value="1"/>
</dbReference>
<keyword evidence="3" id="KW-1185">Reference proteome</keyword>
<dbReference type="HOGENOM" id="CLU_007383_12_3_11"/>
<dbReference type="SUPFAM" id="SSF51735">
    <property type="entry name" value="NAD(P)-binding Rossmann-fold domains"/>
    <property type="match status" value="1"/>
</dbReference>
<dbReference type="CDD" id="cd05262">
    <property type="entry name" value="SDR_a7"/>
    <property type="match status" value="1"/>
</dbReference>
<evidence type="ECO:0000259" key="1">
    <source>
        <dbReference type="Pfam" id="PF01370"/>
    </source>
</evidence>
<dbReference type="AlphaFoldDB" id="Q743U7"/>
<reference evidence="2 3" key="1">
    <citation type="journal article" date="2005" name="Proc. Natl. Acad. Sci. U.S.A.">
        <title>The complete genome sequence of Mycobacterium avium subspecies paratuberculosis.</title>
        <authorList>
            <person name="Li L."/>
            <person name="Bannantine J.P."/>
            <person name="Zhang Q."/>
            <person name="Amonsin A."/>
            <person name="May B.J."/>
            <person name="Alt D."/>
            <person name="Banerji N."/>
            <person name="Kanjilal S."/>
            <person name="Kapur V."/>
        </authorList>
    </citation>
    <scope>NUCLEOTIDE SEQUENCE [LARGE SCALE GENOMIC DNA]</scope>
    <source>
        <strain evidence="3">ATCC BAA-968 / K-10</strain>
    </source>
</reference>
<dbReference type="GO" id="GO:0005737">
    <property type="term" value="C:cytoplasm"/>
    <property type="evidence" value="ECO:0007669"/>
    <property type="project" value="TreeGrafter"/>
</dbReference>
<feature type="domain" description="NAD-dependent epimerase/dehydratase" evidence="1">
    <location>
        <begin position="27"/>
        <end position="236"/>
    </location>
</feature>
<name>Q743U7_MYCPA</name>